<feature type="transmembrane region" description="Helical" evidence="1">
    <location>
        <begin position="441"/>
        <end position="461"/>
    </location>
</feature>
<dbReference type="PANTHER" id="PTHR36153:SF1">
    <property type="entry name" value="TYPE VI SECRETION SYSTEM COMPONENT TSSM1"/>
    <property type="match status" value="1"/>
</dbReference>
<feature type="domain" description="Type VI secretion system component TssM1 N-terminal" evidence="2">
    <location>
        <begin position="182"/>
        <end position="432"/>
    </location>
</feature>
<dbReference type="Proteomes" id="UP000036771">
    <property type="component" value="Unassembled WGS sequence"/>
</dbReference>
<dbReference type="OrthoDB" id="9758229at2"/>
<dbReference type="SUPFAM" id="SSF52540">
    <property type="entry name" value="P-loop containing nucleoside triphosphate hydrolases"/>
    <property type="match status" value="1"/>
</dbReference>
<gene>
    <name evidence="3" type="ORF">Cva_01495</name>
</gene>
<evidence type="ECO:0000259" key="2">
    <source>
        <dbReference type="Pfam" id="PF14331"/>
    </source>
</evidence>
<dbReference type="EMBL" id="BBVC01000096">
    <property type="protein sequence ID" value="GAO98826.1"/>
    <property type="molecule type" value="Genomic_DNA"/>
</dbReference>
<keyword evidence="1" id="KW-0812">Transmembrane</keyword>
<protein>
    <recommendedName>
        <fullName evidence="2">Type VI secretion system component TssM1 N-terminal domain-containing protein</fullName>
    </recommendedName>
</protein>
<dbReference type="CDD" id="cd00882">
    <property type="entry name" value="Ras_like_GTPase"/>
    <property type="match status" value="1"/>
</dbReference>
<feature type="transmembrane region" description="Helical" evidence="1">
    <location>
        <begin position="16"/>
        <end position="36"/>
    </location>
</feature>
<name>A0A0K8ME73_9PROT</name>
<keyword evidence="1" id="KW-0472">Membrane</keyword>
<accession>A0A0K8ME73</accession>
<dbReference type="InterPro" id="IPR027417">
    <property type="entry name" value="P-loop_NTPase"/>
</dbReference>
<reference evidence="3 4" key="1">
    <citation type="submission" date="2015-03" db="EMBL/GenBank/DDBJ databases">
        <title>Caedibacter varicaedens, whole genome shotgun sequence.</title>
        <authorList>
            <person name="Suzuki H."/>
            <person name="Dapper A.L."/>
            <person name="Gibson A.K."/>
            <person name="Jackson C."/>
            <person name="Lee H."/>
            <person name="Pejaver V.R."/>
            <person name="Doak T."/>
            <person name="Lynch M."/>
        </authorList>
    </citation>
    <scope>NUCLEOTIDE SEQUENCE [LARGE SCALE GENOMIC DNA]</scope>
</reference>
<evidence type="ECO:0000313" key="3">
    <source>
        <dbReference type="EMBL" id="GAO98826.1"/>
    </source>
</evidence>
<evidence type="ECO:0000256" key="1">
    <source>
        <dbReference type="SAM" id="Phobius"/>
    </source>
</evidence>
<dbReference type="InterPro" id="IPR053156">
    <property type="entry name" value="T6SS_TssM-like"/>
</dbReference>
<sequence length="1412" mass="160820">MIGNLLNALQPYLPEIYFFSIALGTILLIFLVLYVARSIGRTLRRKTWTRNPQKNEKKSRHFVESIIGYKNKLREKTERLKTSFGWVEKNEISASFFRTLNILKTYIGVREPQYELPWYLLLGTEEAGKTTLLENIDLELPIGTPEYEGSAELSKLGWHFFDQAVVIDLKGEVLLEKDDLRSDQESFEYIVKLFTQFRIKRPLDGLILVIPADELLDGMRFSQTETEERAKYIYTQLWKLQTRLGMKMPVYVMISKCDLIPGFQNFVSEISPGSHQDIFGWSSPYNLEASYSSAWVSDIFNHVLRSLNKIRSSIFAHNPKQFTHGQDGNFVFPIEFSQLKSSLSTYLDTIFKDSTYYESFFLRGVYFCGRTLSPERGLDVAPLSLPAALGKKQEPLSREWRQKVIFLRDLFEKKIFKEAALGQPIRRLLVSTNRLLNSTKVIAACIVVFWAVGIWAAHNYLSQGVRTMMPALSQIDASLIGLKNFTQGADDPKRQNYLVEQSDKILASFSGIHTVNMSSFFLPISWMSKTDQHILECVAKAYDSIIFPSLYSGLMKKAGEVVTVTPARHSSEQQAQGVLNPLRLSSFNQLNGYVANILTLEKFIESYNRLTESQSIVDLGNLIGYLYNKTLPGQFYQNSDYYKDALAQAAGQPVDLSAYRNTAIEKLGILYRLFIEDAFNLHNSFPMFETLTKKLSQLADVSVMRTIDDGEIREIGEQSVAVADALSGGQLGWIERNFFDPGPIFSTLLNNVIQSSLLGNEIAGELSRLADTEFIKFKLALQTYKSTLTGPFFDTRQGQAVAAPSKGLIQFIDALTAFLDAPFMGKTTEYFLYLKIPQRKLLFWDENVLSRASKLIELYNEFALKKLKTQPSHLQPIMKIVGRNSVRKKVINYIAEAQTFQDESPEDSFAQRELLHGQVQNIALVTPLFAKILSSFYDGDSVVQHARLRELLVRENYGILSKIEKMLENDNLYDSNGNAFMDWNGEPMIGIRAFGVHDVNDMKAYLKAQRFRLHFLAKEMAEPVLTLLSLGYLEDVPIDLPLASRWTRIISAFDDYDKQSPGNTLKVLEQFLTYDINEITLDNCSTLADKVEDFSDGDYFLEIRGEIANDLLKRCRLIGHQKFYERYNQAASFFNINLAGRFPFTPREEKEIGLEADPLDVAAFFQLFDAIPKEEFVKNIRNMDNSSTSLKFIRDVQSIRPLMLAALDQGTENAIPRIDVEVTFRTDRPQERGGEKVIDWSFQIGGQEIDFRATNPQGTWQVGAPIMVNFRWAQDAESLPIPDPRKPGLSVSDFTATYSYVGRWSLIRLIKGHSVYQGDYRKISGPRPQVLEFQIPTAFNPECYRGDKPLPIERRSEEAKVYLRVALKEPGKIIKGAKDNVSAQKATLLSVPIFPVEAPLLEVRPNQRSRRE</sequence>
<dbReference type="STRING" id="1629334.Cva_01495"/>
<keyword evidence="1" id="KW-1133">Transmembrane helix</keyword>
<dbReference type="PANTHER" id="PTHR36153">
    <property type="entry name" value="INNER MEMBRANE PROTEIN-RELATED"/>
    <property type="match status" value="1"/>
</dbReference>
<keyword evidence="4" id="KW-1185">Reference proteome</keyword>
<organism evidence="3 4">
    <name type="scientific">Caedimonas varicaedens</name>
    <dbReference type="NCBI Taxonomy" id="1629334"/>
    <lineage>
        <taxon>Bacteria</taxon>
        <taxon>Pseudomonadati</taxon>
        <taxon>Pseudomonadota</taxon>
        <taxon>Alphaproteobacteria</taxon>
        <taxon>Holosporales</taxon>
        <taxon>Caedimonadaceae</taxon>
        <taxon>Caedimonas</taxon>
    </lineage>
</organism>
<dbReference type="Pfam" id="PF14331">
    <property type="entry name" value="IcmF-related_N"/>
    <property type="match status" value="1"/>
</dbReference>
<dbReference type="InterPro" id="IPR025743">
    <property type="entry name" value="TssM1_N"/>
</dbReference>
<proteinExistence type="predicted"/>
<comment type="caution">
    <text evidence="3">The sequence shown here is derived from an EMBL/GenBank/DDBJ whole genome shotgun (WGS) entry which is preliminary data.</text>
</comment>
<evidence type="ECO:0000313" key="4">
    <source>
        <dbReference type="Proteomes" id="UP000036771"/>
    </source>
</evidence>